<dbReference type="AlphaFoldDB" id="A0AAD5VBP2"/>
<evidence type="ECO:0000256" key="15">
    <source>
        <dbReference type="SAM" id="Phobius"/>
    </source>
</evidence>
<keyword evidence="10 13" id="KW-0408">Iron</keyword>
<evidence type="ECO:0000256" key="4">
    <source>
        <dbReference type="ARBA" id="ARBA00010617"/>
    </source>
</evidence>
<evidence type="ECO:0000256" key="3">
    <source>
        <dbReference type="ARBA" id="ARBA00005179"/>
    </source>
</evidence>
<dbReference type="GO" id="GO:0004497">
    <property type="term" value="F:monooxygenase activity"/>
    <property type="evidence" value="ECO:0007669"/>
    <property type="project" value="UniProtKB-KW"/>
</dbReference>
<evidence type="ECO:0000256" key="8">
    <source>
        <dbReference type="ARBA" id="ARBA00022989"/>
    </source>
</evidence>
<comment type="similarity">
    <text evidence="4 14">Belongs to the cytochrome P450 family.</text>
</comment>
<dbReference type="InterPro" id="IPR017972">
    <property type="entry name" value="Cyt_P450_CS"/>
</dbReference>
<evidence type="ECO:0000256" key="9">
    <source>
        <dbReference type="ARBA" id="ARBA00023002"/>
    </source>
</evidence>
<comment type="pathway">
    <text evidence="3">Secondary metabolite biosynthesis.</text>
</comment>
<feature type="binding site" description="axial binding residue" evidence="13">
    <location>
        <position position="417"/>
    </location>
    <ligand>
        <name>heme</name>
        <dbReference type="ChEBI" id="CHEBI:30413"/>
    </ligand>
    <ligandPart>
        <name>Fe</name>
        <dbReference type="ChEBI" id="CHEBI:18248"/>
    </ligandPart>
</feature>
<dbReference type="EMBL" id="JANAWD010000099">
    <property type="protein sequence ID" value="KAJ3487188.1"/>
    <property type="molecule type" value="Genomic_DNA"/>
</dbReference>
<dbReference type="PRINTS" id="PR00463">
    <property type="entry name" value="EP450I"/>
</dbReference>
<feature type="transmembrane region" description="Helical" evidence="15">
    <location>
        <begin position="12"/>
        <end position="29"/>
    </location>
</feature>
<evidence type="ECO:0000256" key="1">
    <source>
        <dbReference type="ARBA" id="ARBA00001971"/>
    </source>
</evidence>
<dbReference type="InterPro" id="IPR002401">
    <property type="entry name" value="Cyt_P450_E_grp-I"/>
</dbReference>
<keyword evidence="7 13" id="KW-0479">Metal-binding</keyword>
<evidence type="ECO:0000256" key="13">
    <source>
        <dbReference type="PIRSR" id="PIRSR602401-1"/>
    </source>
</evidence>
<dbReference type="SUPFAM" id="SSF48264">
    <property type="entry name" value="Cytochrome P450"/>
    <property type="match status" value="1"/>
</dbReference>
<dbReference type="InterPro" id="IPR036396">
    <property type="entry name" value="Cyt_P450_sf"/>
</dbReference>
<evidence type="ECO:0008006" key="18">
    <source>
        <dbReference type="Google" id="ProtNLM"/>
    </source>
</evidence>
<evidence type="ECO:0000256" key="14">
    <source>
        <dbReference type="RuleBase" id="RU000461"/>
    </source>
</evidence>
<evidence type="ECO:0000256" key="5">
    <source>
        <dbReference type="ARBA" id="ARBA00022617"/>
    </source>
</evidence>
<dbReference type="GO" id="GO:0005506">
    <property type="term" value="F:iron ion binding"/>
    <property type="evidence" value="ECO:0007669"/>
    <property type="project" value="InterPro"/>
</dbReference>
<dbReference type="Pfam" id="PF00067">
    <property type="entry name" value="p450"/>
    <property type="match status" value="1"/>
</dbReference>
<evidence type="ECO:0000256" key="7">
    <source>
        <dbReference type="ARBA" id="ARBA00022723"/>
    </source>
</evidence>
<evidence type="ECO:0000313" key="17">
    <source>
        <dbReference type="Proteomes" id="UP001212997"/>
    </source>
</evidence>
<dbReference type="CDD" id="cd11065">
    <property type="entry name" value="CYP64-like"/>
    <property type="match status" value="1"/>
</dbReference>
<protein>
    <recommendedName>
        <fullName evidence="18">Cytochrome P450</fullName>
    </recommendedName>
</protein>
<evidence type="ECO:0000256" key="11">
    <source>
        <dbReference type="ARBA" id="ARBA00023033"/>
    </source>
</evidence>
<reference evidence="16" key="1">
    <citation type="submission" date="2022-07" db="EMBL/GenBank/DDBJ databases">
        <title>Genome Sequence of Physisporinus lineatus.</title>
        <authorList>
            <person name="Buettner E."/>
        </authorList>
    </citation>
    <scope>NUCLEOTIDE SEQUENCE</scope>
    <source>
        <strain evidence="16">VT162</strain>
    </source>
</reference>
<keyword evidence="5 13" id="KW-0349">Heme</keyword>
<proteinExistence type="inferred from homology"/>
<evidence type="ECO:0000256" key="12">
    <source>
        <dbReference type="ARBA" id="ARBA00023136"/>
    </source>
</evidence>
<evidence type="ECO:0000256" key="2">
    <source>
        <dbReference type="ARBA" id="ARBA00004370"/>
    </source>
</evidence>
<gene>
    <name evidence="16" type="ORF">NLI96_g3713</name>
</gene>
<dbReference type="Gene3D" id="1.10.630.10">
    <property type="entry name" value="Cytochrome P450"/>
    <property type="match status" value="1"/>
</dbReference>
<dbReference type="PANTHER" id="PTHR46300">
    <property type="entry name" value="P450, PUTATIVE (EUROFUNG)-RELATED-RELATED"/>
    <property type="match status" value="1"/>
</dbReference>
<dbReference type="GO" id="GO:0016020">
    <property type="term" value="C:membrane"/>
    <property type="evidence" value="ECO:0007669"/>
    <property type="project" value="UniProtKB-SubCell"/>
</dbReference>
<accession>A0AAD5VBP2</accession>
<dbReference type="GO" id="GO:0016705">
    <property type="term" value="F:oxidoreductase activity, acting on paired donors, with incorporation or reduction of molecular oxygen"/>
    <property type="evidence" value="ECO:0007669"/>
    <property type="project" value="InterPro"/>
</dbReference>
<keyword evidence="8 15" id="KW-1133">Transmembrane helix</keyword>
<keyword evidence="12 15" id="KW-0472">Membrane</keyword>
<dbReference type="InterPro" id="IPR050364">
    <property type="entry name" value="Cytochrome_P450_fung"/>
</dbReference>
<name>A0AAD5VBP2_9APHY</name>
<comment type="caution">
    <text evidence="16">The sequence shown here is derived from an EMBL/GenBank/DDBJ whole genome shotgun (WGS) entry which is preliminary data.</text>
</comment>
<dbReference type="Proteomes" id="UP001212997">
    <property type="component" value="Unassembled WGS sequence"/>
</dbReference>
<dbReference type="InterPro" id="IPR001128">
    <property type="entry name" value="Cyt_P450"/>
</dbReference>
<dbReference type="PROSITE" id="PS00086">
    <property type="entry name" value="CYTOCHROME_P450"/>
    <property type="match status" value="1"/>
</dbReference>
<dbReference type="GO" id="GO:0020037">
    <property type="term" value="F:heme binding"/>
    <property type="evidence" value="ECO:0007669"/>
    <property type="project" value="InterPro"/>
</dbReference>
<evidence type="ECO:0000256" key="6">
    <source>
        <dbReference type="ARBA" id="ARBA00022692"/>
    </source>
</evidence>
<dbReference type="PANTHER" id="PTHR46300:SF1">
    <property type="entry name" value="P450, PUTATIVE (EUROFUNG)-RELATED"/>
    <property type="match status" value="1"/>
</dbReference>
<keyword evidence="6 15" id="KW-0812">Transmembrane</keyword>
<organism evidence="16 17">
    <name type="scientific">Meripilus lineatus</name>
    <dbReference type="NCBI Taxonomy" id="2056292"/>
    <lineage>
        <taxon>Eukaryota</taxon>
        <taxon>Fungi</taxon>
        <taxon>Dikarya</taxon>
        <taxon>Basidiomycota</taxon>
        <taxon>Agaricomycotina</taxon>
        <taxon>Agaricomycetes</taxon>
        <taxon>Polyporales</taxon>
        <taxon>Meripilaceae</taxon>
        <taxon>Meripilus</taxon>
    </lineage>
</organism>
<keyword evidence="11 14" id="KW-0503">Monooxygenase</keyword>
<evidence type="ECO:0000313" key="16">
    <source>
        <dbReference type="EMBL" id="KAJ3487188.1"/>
    </source>
</evidence>
<keyword evidence="17" id="KW-1185">Reference proteome</keyword>
<comment type="subcellular location">
    <subcellularLocation>
        <location evidence="2">Membrane</location>
    </subcellularLocation>
</comment>
<sequence>MNNPSVNETISSVVWVGVGLLLVQILRILTEKLIPGFKRPLPPGPSPKELSPEIPTFLQYHQFSQKYSPVFSLKIGRELFVVIAGYKEVLEIMQKRSVDLTDRPRCVSGVIISGDLRVLFVNSGDRLKRLRRALHAQLQPSAAKEYQPLQFRHAKQYILDIVRDPEHHMDHARRYSASVVLSMVYGKKTPTRYSDPEVIEIEKTLKRVVECLHPGTYLVDSFPFLKYFPTPEMRKLQRYQKEELDLFKRQLGVVRRQIANKEDIPPSFSTYLLERQQEYQLSDDEIAYLTGEIFGAGTDTTASAIAFVTMAAACFPHEQAKVQAQLDAVVGKTRLPTFEDQAELPSGVPHRASKDIIWNDYVIPAGATVVGNHWSILRDPEAFPDPESFKPERWLTEGGQIRDDLKMFGFGFGRRACPGQPVADRSVFINTALLLWSFNISEDPSAPIDTMNFKLGITVDIHPFKLIFNPRVEDLKQHLTSDFT</sequence>
<keyword evidence="9 14" id="KW-0560">Oxidoreductase</keyword>
<comment type="cofactor">
    <cofactor evidence="1 13">
        <name>heme</name>
        <dbReference type="ChEBI" id="CHEBI:30413"/>
    </cofactor>
</comment>
<evidence type="ECO:0000256" key="10">
    <source>
        <dbReference type="ARBA" id="ARBA00023004"/>
    </source>
</evidence>